<feature type="chain" id="PRO_5021742081" description="Tetratricopeptide repeat protein" evidence="1">
    <location>
        <begin position="30"/>
        <end position="588"/>
    </location>
</feature>
<accession>A0A517MCR6</accession>
<gene>
    <name evidence="2" type="ORF">FF011L_13630</name>
</gene>
<name>A0A517MCR6_9BACT</name>
<dbReference type="Gene3D" id="1.25.40.10">
    <property type="entry name" value="Tetratricopeptide repeat domain"/>
    <property type="match status" value="1"/>
</dbReference>
<sequence length="588" mass="66664" precursor="true">MTHIRSCLRSSLSYSQTVALVAVFCLLGAAGCEDNTATLRKIQQQKQARMEATSKVDHLRDTYLLFGQLGESNLEAAAAQVRYHLNAWQESQAARSDSGPDSLAIPESLVATWDDALVTATVKDRMESELFLESDVEHFRLQYLLHRISDWALDGASLDPWLQERLDAESLDETESYDLGIACQYFDWVIRNVQLEPQVLGGPAPAAPRLSAGLQFRGPGYRQTSWETLWRGSGDAWQRSDLFLQLCRQAGLDACLLAVPQGPEENLQPWLTAVRIGDQLYLFDAELGLAVPGPDEKGIATLAEAQQDPTILRRLRVPGLFEYPFTSQQIQNCVALLDANPELLSNRMKRLEEGFTGDRRMSLSLDAAGVAERIGALDGISAVQLWQVPLQAMLYQQGIAEAMRDDLALNQWYYLQWGIFDRQSQLYPARWHHLEGLFDDDPEANIKGARVQYMKLRSPEFELEDLNMDIQLQMEYGLRRAAGEAEADHRRRVLVVQEVMRAVKRTATFWIALMHVEEGRWETAEKWLKGRVLEDPQAGRWYPSARYNLGRVSERLGDLEQAEAMYKTNGYPQEQGNRIRARSLDDEE</sequence>
<protein>
    <recommendedName>
        <fullName evidence="4">Tetratricopeptide repeat protein</fullName>
    </recommendedName>
</protein>
<dbReference type="KEGG" id="rml:FF011L_13630"/>
<keyword evidence="1" id="KW-0732">Signal</keyword>
<dbReference type="EMBL" id="CP036262">
    <property type="protein sequence ID" value="QDS92616.1"/>
    <property type="molecule type" value="Genomic_DNA"/>
</dbReference>
<dbReference type="InterPro" id="IPR011990">
    <property type="entry name" value="TPR-like_helical_dom_sf"/>
</dbReference>
<evidence type="ECO:0000313" key="2">
    <source>
        <dbReference type="EMBL" id="QDS92616.1"/>
    </source>
</evidence>
<evidence type="ECO:0000313" key="3">
    <source>
        <dbReference type="Proteomes" id="UP000320672"/>
    </source>
</evidence>
<dbReference type="Proteomes" id="UP000320672">
    <property type="component" value="Chromosome"/>
</dbReference>
<dbReference type="RefSeq" id="WP_145350843.1">
    <property type="nucleotide sequence ID" value="NZ_CP036262.1"/>
</dbReference>
<keyword evidence="3" id="KW-1185">Reference proteome</keyword>
<feature type="signal peptide" evidence="1">
    <location>
        <begin position="1"/>
        <end position="29"/>
    </location>
</feature>
<proteinExistence type="predicted"/>
<dbReference type="OrthoDB" id="212511at2"/>
<dbReference type="SUPFAM" id="SSF48452">
    <property type="entry name" value="TPR-like"/>
    <property type="match status" value="1"/>
</dbReference>
<dbReference type="PROSITE" id="PS51257">
    <property type="entry name" value="PROKAR_LIPOPROTEIN"/>
    <property type="match status" value="1"/>
</dbReference>
<evidence type="ECO:0000256" key="1">
    <source>
        <dbReference type="SAM" id="SignalP"/>
    </source>
</evidence>
<evidence type="ECO:0008006" key="4">
    <source>
        <dbReference type="Google" id="ProtNLM"/>
    </source>
</evidence>
<organism evidence="2 3">
    <name type="scientific">Roseimaritima multifibrata</name>
    <dbReference type="NCBI Taxonomy" id="1930274"/>
    <lineage>
        <taxon>Bacteria</taxon>
        <taxon>Pseudomonadati</taxon>
        <taxon>Planctomycetota</taxon>
        <taxon>Planctomycetia</taxon>
        <taxon>Pirellulales</taxon>
        <taxon>Pirellulaceae</taxon>
        <taxon>Roseimaritima</taxon>
    </lineage>
</organism>
<dbReference type="AlphaFoldDB" id="A0A517MCR6"/>
<reference evidence="2 3" key="1">
    <citation type="submission" date="2019-02" db="EMBL/GenBank/DDBJ databases">
        <title>Deep-cultivation of Planctomycetes and their phenomic and genomic characterization uncovers novel biology.</title>
        <authorList>
            <person name="Wiegand S."/>
            <person name="Jogler M."/>
            <person name="Boedeker C."/>
            <person name="Pinto D."/>
            <person name="Vollmers J."/>
            <person name="Rivas-Marin E."/>
            <person name="Kohn T."/>
            <person name="Peeters S.H."/>
            <person name="Heuer A."/>
            <person name="Rast P."/>
            <person name="Oberbeckmann S."/>
            <person name="Bunk B."/>
            <person name="Jeske O."/>
            <person name="Meyerdierks A."/>
            <person name="Storesund J.E."/>
            <person name="Kallscheuer N."/>
            <person name="Luecker S."/>
            <person name="Lage O.M."/>
            <person name="Pohl T."/>
            <person name="Merkel B.J."/>
            <person name="Hornburger P."/>
            <person name="Mueller R.-W."/>
            <person name="Bruemmer F."/>
            <person name="Labrenz M."/>
            <person name="Spormann A.M."/>
            <person name="Op den Camp H."/>
            <person name="Overmann J."/>
            <person name="Amann R."/>
            <person name="Jetten M.S.M."/>
            <person name="Mascher T."/>
            <person name="Medema M.H."/>
            <person name="Devos D.P."/>
            <person name="Kaster A.-K."/>
            <person name="Ovreas L."/>
            <person name="Rohde M."/>
            <person name="Galperin M.Y."/>
            <person name="Jogler C."/>
        </authorList>
    </citation>
    <scope>NUCLEOTIDE SEQUENCE [LARGE SCALE GENOMIC DNA]</scope>
    <source>
        <strain evidence="2 3">FF011L</strain>
    </source>
</reference>